<evidence type="ECO:0000313" key="10">
    <source>
        <dbReference type="Proteomes" id="UP000184127"/>
    </source>
</evidence>
<dbReference type="GO" id="GO:0005886">
    <property type="term" value="C:plasma membrane"/>
    <property type="evidence" value="ECO:0007669"/>
    <property type="project" value="UniProtKB-SubCell"/>
</dbReference>
<evidence type="ECO:0000256" key="2">
    <source>
        <dbReference type="ARBA" id="ARBA00022448"/>
    </source>
</evidence>
<dbReference type="InterPro" id="IPR000515">
    <property type="entry name" value="MetI-like"/>
</dbReference>
<proteinExistence type="inferred from homology"/>
<dbReference type="RefSeq" id="WP_006569459.1">
    <property type="nucleotide sequence ID" value="NZ_FQUR01000009.1"/>
</dbReference>
<evidence type="ECO:0000256" key="1">
    <source>
        <dbReference type="ARBA" id="ARBA00004651"/>
    </source>
</evidence>
<feature type="transmembrane region" description="Helical" evidence="7">
    <location>
        <begin position="102"/>
        <end position="120"/>
    </location>
</feature>
<organism evidence="9 10">
    <name type="scientific">Thermoanaerobacter uzonensis DSM 18761</name>
    <dbReference type="NCBI Taxonomy" id="1123369"/>
    <lineage>
        <taxon>Bacteria</taxon>
        <taxon>Bacillati</taxon>
        <taxon>Bacillota</taxon>
        <taxon>Clostridia</taxon>
        <taxon>Thermoanaerobacterales</taxon>
        <taxon>Thermoanaerobacteraceae</taxon>
        <taxon>Thermoanaerobacter</taxon>
    </lineage>
</organism>
<feature type="transmembrane region" description="Helical" evidence="7">
    <location>
        <begin position="32"/>
        <end position="53"/>
    </location>
</feature>
<comment type="similarity">
    <text evidence="7">Belongs to the binding-protein-dependent transport system permease family.</text>
</comment>
<dbReference type="InterPro" id="IPR035906">
    <property type="entry name" value="MetI-like_sf"/>
</dbReference>
<reference evidence="10" key="1">
    <citation type="submission" date="2016-11" db="EMBL/GenBank/DDBJ databases">
        <authorList>
            <person name="Varghese N."/>
            <person name="Submissions S."/>
        </authorList>
    </citation>
    <scope>NUCLEOTIDE SEQUENCE [LARGE SCALE GENOMIC DNA]</scope>
    <source>
        <strain evidence="10">DSM 18761</strain>
    </source>
</reference>
<dbReference type="SUPFAM" id="SSF161098">
    <property type="entry name" value="MetI-like"/>
    <property type="match status" value="1"/>
</dbReference>
<comment type="subcellular location">
    <subcellularLocation>
        <location evidence="1 7">Cell membrane</location>
        <topology evidence="1 7">Multi-pass membrane protein</topology>
    </subcellularLocation>
</comment>
<feature type="domain" description="ABC transmembrane type-1" evidence="8">
    <location>
        <begin position="95"/>
        <end position="288"/>
    </location>
</feature>
<keyword evidence="3" id="KW-1003">Cell membrane</keyword>
<keyword evidence="5 7" id="KW-1133">Transmembrane helix</keyword>
<name>A0A1M4VRK9_9THEO</name>
<keyword evidence="10" id="KW-1185">Reference proteome</keyword>
<dbReference type="Pfam" id="PF00528">
    <property type="entry name" value="BPD_transp_1"/>
    <property type="match status" value="1"/>
</dbReference>
<evidence type="ECO:0000259" key="8">
    <source>
        <dbReference type="PROSITE" id="PS50928"/>
    </source>
</evidence>
<evidence type="ECO:0000313" key="9">
    <source>
        <dbReference type="EMBL" id="SHE71487.1"/>
    </source>
</evidence>
<gene>
    <name evidence="9" type="ORF">SAMN02745195_00967</name>
</gene>
<feature type="transmembrane region" description="Helical" evidence="7">
    <location>
        <begin position="265"/>
        <end position="288"/>
    </location>
</feature>
<protein>
    <submittedName>
        <fullName evidence="9">Oligogalacturonide ABC transporter membrane protein</fullName>
    </submittedName>
</protein>
<dbReference type="AlphaFoldDB" id="A0A1M4VRK9"/>
<sequence length="303" mass="34774">MVNLIENRNKNFNLRQNSDYRKREIKRTINSAVRYTILSIGAFIMLYPILWLIGASFKTNSEIFTSISFIPPRIDFTPYIKGWITGTQYTFATYFANTFKYVIPRVVFTVFSSVITAYGFARFDFPFKKPLFGILIATLFLPEVVTRIPLYLLWKQLHLLDTFVPLYAPMIFANQAFFVFMLIQFFRTIPRELDEAAIIDGCNSFEVLTKILVPTLKPAIITVALFQFMWSMNDFMGPLIYISSVEKYPVSIALKMAIDTTEGNFAWNQIIAMSLIALLPSIIVFFAAQKYFVEGIATTGLKG</sequence>
<keyword evidence="2 7" id="KW-0813">Transport</keyword>
<keyword evidence="4 7" id="KW-0812">Transmembrane</keyword>
<keyword evidence="6 7" id="KW-0472">Membrane</keyword>
<dbReference type="Gene3D" id="1.10.3720.10">
    <property type="entry name" value="MetI-like"/>
    <property type="match status" value="1"/>
</dbReference>
<evidence type="ECO:0000256" key="3">
    <source>
        <dbReference type="ARBA" id="ARBA00022475"/>
    </source>
</evidence>
<evidence type="ECO:0000256" key="6">
    <source>
        <dbReference type="ARBA" id="ARBA00023136"/>
    </source>
</evidence>
<dbReference type="Proteomes" id="UP000184127">
    <property type="component" value="Unassembled WGS sequence"/>
</dbReference>
<dbReference type="PROSITE" id="PS50928">
    <property type="entry name" value="ABC_TM1"/>
    <property type="match status" value="1"/>
</dbReference>
<evidence type="ECO:0000256" key="4">
    <source>
        <dbReference type="ARBA" id="ARBA00022692"/>
    </source>
</evidence>
<evidence type="ECO:0000256" key="5">
    <source>
        <dbReference type="ARBA" id="ARBA00022989"/>
    </source>
</evidence>
<accession>A0A1M4VRK9</accession>
<dbReference type="PANTHER" id="PTHR43744:SF6">
    <property type="entry name" value="ABC TRANSPORTER PERMEASE PROTEIN YESQ-RELATED"/>
    <property type="match status" value="1"/>
</dbReference>
<evidence type="ECO:0000256" key="7">
    <source>
        <dbReference type="RuleBase" id="RU363032"/>
    </source>
</evidence>
<dbReference type="PANTHER" id="PTHR43744">
    <property type="entry name" value="ABC TRANSPORTER PERMEASE PROTEIN MG189-RELATED-RELATED"/>
    <property type="match status" value="1"/>
</dbReference>
<dbReference type="EMBL" id="FQUR01000009">
    <property type="protein sequence ID" value="SHE71487.1"/>
    <property type="molecule type" value="Genomic_DNA"/>
</dbReference>
<dbReference type="CDD" id="cd06261">
    <property type="entry name" value="TM_PBP2"/>
    <property type="match status" value="1"/>
</dbReference>
<dbReference type="GO" id="GO:0055085">
    <property type="term" value="P:transmembrane transport"/>
    <property type="evidence" value="ECO:0007669"/>
    <property type="project" value="InterPro"/>
</dbReference>
<feature type="transmembrane region" description="Helical" evidence="7">
    <location>
        <begin position="207"/>
        <end position="230"/>
    </location>
</feature>
<feature type="transmembrane region" description="Helical" evidence="7">
    <location>
        <begin position="132"/>
        <end position="154"/>
    </location>
</feature>
<feature type="transmembrane region" description="Helical" evidence="7">
    <location>
        <begin position="166"/>
        <end position="186"/>
    </location>
</feature>